<reference evidence="1 2" key="1">
    <citation type="submission" date="2024-02" db="EMBL/GenBank/DDBJ databases">
        <title>High-quality chromosome-scale genome assembly of Pensacola bahiagrass (Paspalum notatum Flugge var. saurae).</title>
        <authorList>
            <person name="Vega J.M."/>
            <person name="Podio M."/>
            <person name="Orjuela J."/>
            <person name="Siena L.A."/>
            <person name="Pessino S.C."/>
            <person name="Combes M.C."/>
            <person name="Mariac C."/>
            <person name="Albertini E."/>
            <person name="Pupilli F."/>
            <person name="Ortiz J.P.A."/>
            <person name="Leblanc O."/>
        </authorList>
    </citation>
    <scope>NUCLEOTIDE SEQUENCE [LARGE SCALE GENOMIC DNA]</scope>
    <source>
        <strain evidence="1">R1</strain>
        <tissue evidence="1">Leaf</tissue>
    </source>
</reference>
<sequence length="198" mass="22168">MDEWRTLRGPLSLPWDLYVLIYRGVRPTTIADSAWSLVVWHGLGCQCYYEFSSIALQTRRLWLQRTDEHRVWSGLPIKVAAEVRAFFDASVVVQVGDGRRTLFWLDRWLGGKKLTDLAPALAATVPRHIARSLTVAEGLQGRLWVRGITGGQCRGQGDLEVVDERPILLQFGLQGFTPGFSRLSGKQTHLAILAAIEG</sequence>
<evidence type="ECO:0000313" key="1">
    <source>
        <dbReference type="EMBL" id="WVZ60837.1"/>
    </source>
</evidence>
<evidence type="ECO:0000313" key="2">
    <source>
        <dbReference type="Proteomes" id="UP001341281"/>
    </source>
</evidence>
<organism evidence="1 2">
    <name type="scientific">Paspalum notatum var. saurae</name>
    <dbReference type="NCBI Taxonomy" id="547442"/>
    <lineage>
        <taxon>Eukaryota</taxon>
        <taxon>Viridiplantae</taxon>
        <taxon>Streptophyta</taxon>
        <taxon>Embryophyta</taxon>
        <taxon>Tracheophyta</taxon>
        <taxon>Spermatophyta</taxon>
        <taxon>Magnoliopsida</taxon>
        <taxon>Liliopsida</taxon>
        <taxon>Poales</taxon>
        <taxon>Poaceae</taxon>
        <taxon>PACMAD clade</taxon>
        <taxon>Panicoideae</taxon>
        <taxon>Andropogonodae</taxon>
        <taxon>Paspaleae</taxon>
        <taxon>Paspalinae</taxon>
        <taxon>Paspalum</taxon>
    </lineage>
</organism>
<protein>
    <submittedName>
        <fullName evidence="1">Uncharacterized protein</fullName>
    </submittedName>
</protein>
<dbReference type="Proteomes" id="UP001341281">
    <property type="component" value="Chromosome 02"/>
</dbReference>
<dbReference type="EMBL" id="CP144746">
    <property type="protein sequence ID" value="WVZ60837.1"/>
    <property type="molecule type" value="Genomic_DNA"/>
</dbReference>
<dbReference type="AlphaFoldDB" id="A0AAQ3WGP7"/>
<name>A0AAQ3WGP7_PASNO</name>
<accession>A0AAQ3WGP7</accession>
<proteinExistence type="predicted"/>
<gene>
    <name evidence="1" type="ORF">U9M48_010806</name>
</gene>
<keyword evidence="2" id="KW-1185">Reference proteome</keyword>